<dbReference type="Proteomes" id="UP001549749">
    <property type="component" value="Unassembled WGS sequence"/>
</dbReference>
<dbReference type="PANTHER" id="PTHR47893:SF1">
    <property type="entry name" value="REGULATORY PROTEIN PCHR"/>
    <property type="match status" value="1"/>
</dbReference>
<dbReference type="InterPro" id="IPR018060">
    <property type="entry name" value="HTH_AraC"/>
</dbReference>
<gene>
    <name evidence="5" type="ORF">ABR189_02225</name>
</gene>
<dbReference type="EMBL" id="JBEXAC010000001">
    <property type="protein sequence ID" value="MET6996161.1"/>
    <property type="molecule type" value="Genomic_DNA"/>
</dbReference>
<dbReference type="InterPro" id="IPR018062">
    <property type="entry name" value="HTH_AraC-typ_CS"/>
</dbReference>
<dbReference type="InterPro" id="IPR009057">
    <property type="entry name" value="Homeodomain-like_sf"/>
</dbReference>
<evidence type="ECO:0000256" key="1">
    <source>
        <dbReference type="ARBA" id="ARBA00023015"/>
    </source>
</evidence>
<dbReference type="InterPro" id="IPR020449">
    <property type="entry name" value="Tscrpt_reg_AraC-type_HTH"/>
</dbReference>
<dbReference type="PROSITE" id="PS00041">
    <property type="entry name" value="HTH_ARAC_FAMILY_1"/>
    <property type="match status" value="1"/>
</dbReference>
<comment type="caution">
    <text evidence="5">The sequence shown here is derived from an EMBL/GenBank/DDBJ whole genome shotgun (WGS) entry which is preliminary data.</text>
</comment>
<keyword evidence="6" id="KW-1185">Reference proteome</keyword>
<evidence type="ECO:0000256" key="3">
    <source>
        <dbReference type="ARBA" id="ARBA00023163"/>
    </source>
</evidence>
<evidence type="ECO:0000313" key="5">
    <source>
        <dbReference type="EMBL" id="MET6996161.1"/>
    </source>
</evidence>
<dbReference type="Pfam" id="PF12833">
    <property type="entry name" value="HTH_18"/>
    <property type="match status" value="1"/>
</dbReference>
<dbReference type="SMART" id="SM00342">
    <property type="entry name" value="HTH_ARAC"/>
    <property type="match status" value="1"/>
</dbReference>
<protein>
    <submittedName>
        <fullName evidence="5">AraC family transcriptional regulator</fullName>
    </submittedName>
</protein>
<dbReference type="PRINTS" id="PR00032">
    <property type="entry name" value="HTHARAC"/>
</dbReference>
<evidence type="ECO:0000313" key="6">
    <source>
        <dbReference type="Proteomes" id="UP001549749"/>
    </source>
</evidence>
<keyword evidence="1" id="KW-0805">Transcription regulation</keyword>
<evidence type="ECO:0000259" key="4">
    <source>
        <dbReference type="PROSITE" id="PS01124"/>
    </source>
</evidence>
<proteinExistence type="predicted"/>
<sequence>MTNKEISLTACPDIAYNQEMYYVDEKGAASHVTFNEFRMEGVEVFFASSRQEREVVMKDQRKIPSLNMYFSLKGSCGAVEEDKSKHIYLDDNEHVLGFTPYFNGHYELISREIRNFGICMEESFYRRFYSNEVECLQRFWEDAHTGRPAFISPRPMQATSRQLLVIRDMMQCVYSGQMKELFFESRIIELFLHQVEQAEGLKNTQPVKIKAHHIDRLHAARHLIQQHLFDPLTLQGISRQTGLNEFSLKKGFKELFGVTVFGYLHELKMNYARKMLLDTSCTVYEVAYTVGYTEPYNFSRAFKKHFGYLPGEVRRYR</sequence>
<dbReference type="Gene3D" id="1.10.10.60">
    <property type="entry name" value="Homeodomain-like"/>
    <property type="match status" value="2"/>
</dbReference>
<dbReference type="SUPFAM" id="SSF46689">
    <property type="entry name" value="Homeodomain-like"/>
    <property type="match status" value="2"/>
</dbReference>
<organism evidence="5 6">
    <name type="scientific">Chitinophaga defluvii</name>
    <dbReference type="NCBI Taxonomy" id="3163343"/>
    <lineage>
        <taxon>Bacteria</taxon>
        <taxon>Pseudomonadati</taxon>
        <taxon>Bacteroidota</taxon>
        <taxon>Chitinophagia</taxon>
        <taxon>Chitinophagales</taxon>
        <taxon>Chitinophagaceae</taxon>
        <taxon>Chitinophaga</taxon>
    </lineage>
</organism>
<accession>A0ABV2SZF9</accession>
<dbReference type="RefSeq" id="WP_354658809.1">
    <property type="nucleotide sequence ID" value="NZ_JBEXAC010000001.1"/>
</dbReference>
<name>A0ABV2SZF9_9BACT</name>
<keyword evidence="3" id="KW-0804">Transcription</keyword>
<dbReference type="InterPro" id="IPR053142">
    <property type="entry name" value="PchR_regulatory_protein"/>
</dbReference>
<dbReference type="PANTHER" id="PTHR47893">
    <property type="entry name" value="REGULATORY PROTEIN PCHR"/>
    <property type="match status" value="1"/>
</dbReference>
<feature type="domain" description="HTH araC/xylS-type" evidence="4">
    <location>
        <begin position="218"/>
        <end position="316"/>
    </location>
</feature>
<keyword evidence="2" id="KW-0238">DNA-binding</keyword>
<reference evidence="5 6" key="1">
    <citation type="submission" date="2024-06" db="EMBL/GenBank/DDBJ databases">
        <title>Chitinophaga defluvii sp. nov., isolated from municipal sewage.</title>
        <authorList>
            <person name="Zhang L."/>
        </authorList>
    </citation>
    <scope>NUCLEOTIDE SEQUENCE [LARGE SCALE GENOMIC DNA]</scope>
    <source>
        <strain evidence="5 6">H8</strain>
    </source>
</reference>
<evidence type="ECO:0000256" key="2">
    <source>
        <dbReference type="ARBA" id="ARBA00023125"/>
    </source>
</evidence>
<dbReference type="PROSITE" id="PS01124">
    <property type="entry name" value="HTH_ARAC_FAMILY_2"/>
    <property type="match status" value="1"/>
</dbReference>